<protein>
    <submittedName>
        <fullName evidence="1">Uncharacterized protein</fullName>
    </submittedName>
</protein>
<sequence>MPATMMKMPTAMPVMARAGLSQRVHFGVVGVFEVVEAASVITAYLSCGGDSIIRQRQVSQIGKAIVTGDEDSDF</sequence>
<dbReference type="Proteomes" id="UP000093861">
    <property type="component" value="Unassembled WGS sequence"/>
</dbReference>
<evidence type="ECO:0000313" key="1">
    <source>
        <dbReference type="EMBL" id="OBH59540.1"/>
    </source>
</evidence>
<proteinExistence type="predicted"/>
<gene>
    <name evidence="1" type="ORF">A5685_03650</name>
</gene>
<comment type="caution">
    <text evidence="1">The sequence shown here is derived from an EMBL/GenBank/DDBJ whole genome shotgun (WGS) entry which is preliminary data.</text>
</comment>
<name>A0A1A2S693_9MYCO</name>
<dbReference type="EMBL" id="LZJS01000102">
    <property type="protein sequence ID" value="OBH59540.1"/>
    <property type="molecule type" value="Genomic_DNA"/>
</dbReference>
<accession>A0A1A2S693</accession>
<reference evidence="1 2" key="1">
    <citation type="submission" date="2016-06" db="EMBL/GenBank/DDBJ databases">
        <authorList>
            <person name="Kjaerup R.B."/>
            <person name="Dalgaard T.S."/>
            <person name="Juul-Madsen H.R."/>
        </authorList>
    </citation>
    <scope>NUCLEOTIDE SEQUENCE [LARGE SCALE GENOMIC DNA]</scope>
    <source>
        <strain evidence="1 2">E2464</strain>
    </source>
</reference>
<organism evidence="1 2">
    <name type="scientific">Mycobacterium colombiense</name>
    <dbReference type="NCBI Taxonomy" id="339268"/>
    <lineage>
        <taxon>Bacteria</taxon>
        <taxon>Bacillati</taxon>
        <taxon>Actinomycetota</taxon>
        <taxon>Actinomycetes</taxon>
        <taxon>Mycobacteriales</taxon>
        <taxon>Mycobacteriaceae</taxon>
        <taxon>Mycobacterium</taxon>
        <taxon>Mycobacterium avium complex (MAC)</taxon>
    </lineage>
</organism>
<dbReference type="AlphaFoldDB" id="A0A1A2S693"/>
<evidence type="ECO:0000313" key="2">
    <source>
        <dbReference type="Proteomes" id="UP000093861"/>
    </source>
</evidence>